<dbReference type="GO" id="GO:0006535">
    <property type="term" value="P:cysteine biosynthetic process from serine"/>
    <property type="evidence" value="ECO:0007669"/>
    <property type="project" value="InterPro"/>
</dbReference>
<dbReference type="CDD" id="cd03354">
    <property type="entry name" value="LbH_SAT"/>
    <property type="match status" value="1"/>
</dbReference>
<gene>
    <name evidence="3" type="ORF">A6K24_19140</name>
</gene>
<evidence type="ECO:0000256" key="2">
    <source>
        <dbReference type="ARBA" id="ARBA00023315"/>
    </source>
</evidence>
<evidence type="ECO:0000256" key="1">
    <source>
        <dbReference type="ARBA" id="ARBA00022679"/>
    </source>
</evidence>
<dbReference type="GO" id="GO:0005737">
    <property type="term" value="C:cytoplasm"/>
    <property type="evidence" value="ECO:0007669"/>
    <property type="project" value="InterPro"/>
</dbReference>
<accession>A0A179T421</accession>
<keyword evidence="4" id="KW-1185">Reference proteome</keyword>
<evidence type="ECO:0000313" key="3">
    <source>
        <dbReference type="EMBL" id="OAS87859.1"/>
    </source>
</evidence>
<dbReference type="PANTHER" id="PTHR42811">
    <property type="entry name" value="SERINE ACETYLTRANSFERASE"/>
    <property type="match status" value="1"/>
</dbReference>
<organism evidence="3 4">
    <name type="scientific">Metabacillus litoralis</name>
    <dbReference type="NCBI Taxonomy" id="152268"/>
    <lineage>
        <taxon>Bacteria</taxon>
        <taxon>Bacillati</taxon>
        <taxon>Bacillota</taxon>
        <taxon>Bacilli</taxon>
        <taxon>Bacillales</taxon>
        <taxon>Bacillaceae</taxon>
        <taxon>Metabacillus</taxon>
    </lineage>
</organism>
<dbReference type="STRING" id="152268.A6K24_19140"/>
<comment type="caution">
    <text evidence="3">The sequence shown here is derived from an EMBL/GenBank/DDBJ whole genome shotgun (WGS) entry which is preliminary data.</text>
</comment>
<evidence type="ECO:0000313" key="4">
    <source>
        <dbReference type="Proteomes" id="UP000078534"/>
    </source>
</evidence>
<dbReference type="GO" id="GO:0009001">
    <property type="term" value="F:serine O-acetyltransferase activity"/>
    <property type="evidence" value="ECO:0007669"/>
    <property type="project" value="InterPro"/>
</dbReference>
<protein>
    <submittedName>
        <fullName evidence="3">Uncharacterized protein</fullName>
    </submittedName>
</protein>
<dbReference type="EMBL" id="LWSG01000007">
    <property type="protein sequence ID" value="OAS87859.1"/>
    <property type="molecule type" value="Genomic_DNA"/>
</dbReference>
<dbReference type="SUPFAM" id="SSF51161">
    <property type="entry name" value="Trimeric LpxA-like enzymes"/>
    <property type="match status" value="1"/>
</dbReference>
<dbReference type="InterPro" id="IPR005881">
    <property type="entry name" value="Ser_O-AcTrfase"/>
</dbReference>
<sequence>MSALNLYRIAKACYHDGLQTAANFIKEYIFVKYNSFIPYTADIGEGTKLGYGGIGVVIHSNAKIGKNCVISQNVTIGSRGLDPEIGDNVYISPGSKCIGGKIGNNVIIGANAVITKEIPDNCVVAGVPAKIISNDITKYQKYFRKK</sequence>
<dbReference type="PIRSF" id="PIRSF000441">
    <property type="entry name" value="CysE"/>
    <property type="match status" value="1"/>
</dbReference>
<proteinExistence type="predicted"/>
<dbReference type="InterPro" id="IPR045304">
    <property type="entry name" value="LbH_SAT"/>
</dbReference>
<dbReference type="AlphaFoldDB" id="A0A179T421"/>
<dbReference type="Proteomes" id="UP000078534">
    <property type="component" value="Unassembled WGS sequence"/>
</dbReference>
<dbReference type="InterPro" id="IPR011004">
    <property type="entry name" value="Trimer_LpxA-like_sf"/>
</dbReference>
<keyword evidence="2" id="KW-0012">Acyltransferase</keyword>
<keyword evidence="1" id="KW-0808">Transferase</keyword>
<name>A0A179T421_9BACI</name>
<dbReference type="Gene3D" id="2.160.10.10">
    <property type="entry name" value="Hexapeptide repeat proteins"/>
    <property type="match status" value="1"/>
</dbReference>
<reference evidence="4" key="1">
    <citation type="submission" date="2016-04" db="EMBL/GenBank/DDBJ databases">
        <authorList>
            <person name="Lyu Z."/>
            <person name="Lyu W."/>
        </authorList>
    </citation>
    <scope>NUCLEOTIDE SEQUENCE [LARGE SCALE GENOMIC DNA]</scope>
    <source>
        <strain evidence="4">C44</strain>
    </source>
</reference>